<organism evidence="1 2">
    <name type="scientific">Capnocytophaga gingivalis</name>
    <dbReference type="NCBI Taxonomy" id="1017"/>
    <lineage>
        <taxon>Bacteria</taxon>
        <taxon>Pseudomonadati</taxon>
        <taxon>Bacteroidota</taxon>
        <taxon>Flavobacteriia</taxon>
        <taxon>Flavobacteriales</taxon>
        <taxon>Flavobacteriaceae</taxon>
        <taxon>Capnocytophaga</taxon>
    </lineage>
</organism>
<evidence type="ECO:0000313" key="1">
    <source>
        <dbReference type="EMBL" id="MEB3041366.1"/>
    </source>
</evidence>
<accession>A0ABU5YC65</accession>
<dbReference type="Proteomes" id="UP001324270">
    <property type="component" value="Unassembled WGS sequence"/>
</dbReference>
<reference evidence="1 2" key="1">
    <citation type="submission" date="2023-12" db="EMBL/GenBank/DDBJ databases">
        <title>Genomic sequences of Capnocytophaga and Parvimonas strains.</title>
        <authorList>
            <person name="Watt R.M."/>
            <person name="Wang M."/>
            <person name="Yang T."/>
            <person name="Tong W.M."/>
        </authorList>
    </citation>
    <scope>NUCLEOTIDE SEQUENCE [LARGE SCALE GENOMIC DNA]</scope>
    <source>
        <strain evidence="1 2">CCUG 13156</strain>
    </source>
</reference>
<dbReference type="EMBL" id="JAYKBV010000019">
    <property type="protein sequence ID" value="MEB3041366.1"/>
    <property type="molecule type" value="Genomic_DNA"/>
</dbReference>
<protein>
    <submittedName>
        <fullName evidence="1">Uncharacterized protein</fullName>
    </submittedName>
</protein>
<name>A0ABU5YC65_9FLAO</name>
<comment type="caution">
    <text evidence="1">The sequence shown here is derived from an EMBL/GenBank/DDBJ whole genome shotgun (WGS) entry which is preliminary data.</text>
</comment>
<gene>
    <name evidence="1" type="ORF">VJJ49_11800</name>
</gene>
<evidence type="ECO:0000313" key="2">
    <source>
        <dbReference type="Proteomes" id="UP001324270"/>
    </source>
</evidence>
<dbReference type="RefSeq" id="WP_323963220.1">
    <property type="nucleotide sequence ID" value="NZ_JAYKBV010000019.1"/>
</dbReference>
<keyword evidence="2" id="KW-1185">Reference proteome</keyword>
<proteinExistence type="predicted"/>
<sequence length="164" mass="20358">MFSKLKDLFCKTHTFFRYEFFIPAALYQHIEAAEGEVSLKSIRLFFSKAPYSLSKGQLQITQEANKLFFVQIAFYEEDKRETFKKEMEGYKEVFPFWTVFPHSFYEAPRWNQGYQEHYRDTFLEYWRSLPEEEQEKYMDTYHCPEDWRLWLEEYRQRSKEKETF</sequence>